<comment type="caution">
    <text evidence="3">The sequence shown here is derived from an EMBL/GenBank/DDBJ whole genome shotgun (WGS) entry which is preliminary data.</text>
</comment>
<dbReference type="SUPFAM" id="SSF53756">
    <property type="entry name" value="UDP-Glycosyltransferase/glycogen phosphorylase"/>
    <property type="match status" value="1"/>
</dbReference>
<dbReference type="PANTHER" id="PTHR45947">
    <property type="entry name" value="SULFOQUINOVOSYL TRANSFERASE SQD2"/>
    <property type="match status" value="1"/>
</dbReference>
<name>A0A0A0IEA2_CLONO</name>
<dbReference type="OrthoDB" id="9795068at2"/>
<reference evidence="3 4" key="1">
    <citation type="submission" date="2014-01" db="EMBL/GenBank/DDBJ databases">
        <title>Plasmidome dynamics in the species complex Clostridium novyi sensu lato converts strains of independent lineages into distinctly different pathogens.</title>
        <authorList>
            <person name="Skarin H."/>
            <person name="Segerman B."/>
        </authorList>
    </citation>
    <scope>NUCLEOTIDE SEQUENCE [LARGE SCALE GENOMIC DNA]</scope>
    <source>
        <strain evidence="3 4">4552</strain>
    </source>
</reference>
<dbReference type="InterPro" id="IPR028098">
    <property type="entry name" value="Glyco_trans_4-like_N"/>
</dbReference>
<dbReference type="InterPro" id="IPR001296">
    <property type="entry name" value="Glyco_trans_1"/>
</dbReference>
<dbReference type="Pfam" id="PF00534">
    <property type="entry name" value="Glycos_transf_1"/>
    <property type="match status" value="1"/>
</dbReference>
<feature type="domain" description="Glycosyl transferase family 1" evidence="1">
    <location>
        <begin position="198"/>
        <end position="363"/>
    </location>
</feature>
<organism evidence="3 4">
    <name type="scientific">Clostridium novyi A str. 4552</name>
    <dbReference type="NCBI Taxonomy" id="1444289"/>
    <lineage>
        <taxon>Bacteria</taxon>
        <taxon>Bacillati</taxon>
        <taxon>Bacillota</taxon>
        <taxon>Clostridia</taxon>
        <taxon>Eubacteriales</taxon>
        <taxon>Clostridiaceae</taxon>
        <taxon>Clostridium</taxon>
    </lineage>
</organism>
<dbReference type="InterPro" id="IPR050194">
    <property type="entry name" value="Glycosyltransferase_grp1"/>
</dbReference>
<evidence type="ECO:0000259" key="1">
    <source>
        <dbReference type="Pfam" id="PF00534"/>
    </source>
</evidence>
<dbReference type="PANTHER" id="PTHR45947:SF3">
    <property type="entry name" value="SULFOQUINOVOSYL TRANSFERASE SQD2"/>
    <property type="match status" value="1"/>
</dbReference>
<dbReference type="Proteomes" id="UP000030012">
    <property type="component" value="Unassembled WGS sequence"/>
</dbReference>
<gene>
    <name evidence="3" type="ORF">Z968_01965</name>
</gene>
<dbReference type="Gene3D" id="3.40.50.2000">
    <property type="entry name" value="Glycogen Phosphorylase B"/>
    <property type="match status" value="2"/>
</dbReference>
<dbReference type="EMBL" id="JENJ01000005">
    <property type="protein sequence ID" value="KGM97955.1"/>
    <property type="molecule type" value="Genomic_DNA"/>
</dbReference>
<feature type="domain" description="Glycosyltransferase subfamily 4-like N-terminal" evidence="2">
    <location>
        <begin position="15"/>
        <end position="189"/>
    </location>
</feature>
<dbReference type="GO" id="GO:0016757">
    <property type="term" value="F:glycosyltransferase activity"/>
    <property type="evidence" value="ECO:0007669"/>
    <property type="project" value="InterPro"/>
</dbReference>
<evidence type="ECO:0000313" key="3">
    <source>
        <dbReference type="EMBL" id="KGM97955.1"/>
    </source>
</evidence>
<evidence type="ECO:0000259" key="2">
    <source>
        <dbReference type="Pfam" id="PF13439"/>
    </source>
</evidence>
<dbReference type="CDD" id="cd03801">
    <property type="entry name" value="GT4_PimA-like"/>
    <property type="match status" value="1"/>
</dbReference>
<sequence length="401" mass="46048">MKILMLSWEYPPKNVGGLSNHVYHLSKNLARIGHEVHVITCQEGTAPIKEKKNGVFIHRIEPYKLQTNDFVKWVMQLNFAMIEEAIRLIREIGKVDIIHAHDWLSAYSTKTLKWAYNIPVVCTIHATEYGRNNGIRTEMQSYISSVEWSIVYESWKTVACSNYMRDEISRLFSAPLEKIWVIPNGVEVNEFQGSFNKEKFKRKYVNKDEKIILYVGRHVFEKGIQLLVDAIPDIIKEYKNTKFIICGMGPMTEELKERVKNNGLSKKVIFTGYISNKEKKKLYSVADIAVFPSLYEPFGIVALEAMAAKCPVIVSDVGGFSEIINHRVNGMKFICGSFSSLKDNILEVLRDNRLAGQLREKAFNSVVENYSWINIALTTVDMYKSVLNEVKGTEWENKKVL</sequence>
<keyword evidence="3" id="KW-0808">Transferase</keyword>
<proteinExistence type="predicted"/>
<accession>A0A0A0IEA2</accession>
<protein>
    <submittedName>
        <fullName evidence="3">Glycosyl transferase family 1</fullName>
    </submittedName>
</protein>
<evidence type="ECO:0000313" key="4">
    <source>
        <dbReference type="Proteomes" id="UP000030012"/>
    </source>
</evidence>
<dbReference type="RefSeq" id="WP_039252613.1">
    <property type="nucleotide sequence ID" value="NZ_JENJ01000005.1"/>
</dbReference>
<dbReference type="AlphaFoldDB" id="A0A0A0IEA2"/>
<dbReference type="Pfam" id="PF13439">
    <property type="entry name" value="Glyco_transf_4"/>
    <property type="match status" value="1"/>
</dbReference>